<dbReference type="InterPro" id="IPR028081">
    <property type="entry name" value="Leu-bd"/>
</dbReference>
<keyword evidence="6" id="KW-1185">Reference proteome</keyword>
<dbReference type="EMBL" id="CP022203">
    <property type="protein sequence ID" value="ATB45679.1"/>
    <property type="molecule type" value="Genomic_DNA"/>
</dbReference>
<dbReference type="SUPFAM" id="SSF53822">
    <property type="entry name" value="Periplasmic binding protein-like I"/>
    <property type="match status" value="1"/>
</dbReference>
<organism evidence="5 6">
    <name type="scientific">Corallococcus macrosporus DSM 14697</name>
    <dbReference type="NCBI Taxonomy" id="1189310"/>
    <lineage>
        <taxon>Bacteria</taxon>
        <taxon>Pseudomonadati</taxon>
        <taxon>Myxococcota</taxon>
        <taxon>Myxococcia</taxon>
        <taxon>Myxococcales</taxon>
        <taxon>Cystobacterineae</taxon>
        <taxon>Myxococcaceae</taxon>
        <taxon>Corallococcus</taxon>
    </lineage>
</organism>
<dbReference type="Pfam" id="PF13458">
    <property type="entry name" value="Peripla_BP_6"/>
    <property type="match status" value="1"/>
</dbReference>
<evidence type="ECO:0000256" key="1">
    <source>
        <dbReference type="ARBA" id="ARBA00010062"/>
    </source>
</evidence>
<evidence type="ECO:0000256" key="2">
    <source>
        <dbReference type="ARBA" id="ARBA00022729"/>
    </source>
</evidence>
<evidence type="ECO:0000313" key="5">
    <source>
        <dbReference type="EMBL" id="ATB45679.1"/>
    </source>
</evidence>
<evidence type="ECO:0000259" key="4">
    <source>
        <dbReference type="Pfam" id="PF13458"/>
    </source>
</evidence>
<dbReference type="AlphaFoldDB" id="A0A250JP88"/>
<feature type="chain" id="PRO_5012580608" evidence="3">
    <location>
        <begin position="24"/>
        <end position="476"/>
    </location>
</feature>
<sequence>MRALGLMMTGSALLMAGCSFTTAGGLTECETSSDCDTAQVCNAGYCLPQPVGCGTVYGPTTAANAIPLGATVPLSTSDGPDESEIQALNSIKLALDEINQREGVNGRPFVLHICDTRSDAARAAEQAQWLIRERQVPMIFASSSGQALSVATHTVPNGVLMITYSGTSPDIATINDKIGTEAGLVWRTAPSDVLQGRIIGDLLQGRIQVNGAPLYDAVSKVGISYVNDPYGQGLFGVTLGRINLPPENVTSSQYTRNGTDFSNVAQRIVANAPDVEVLIGFSEDNVRIINQTAAAGRDNQRWFFTDAGKDRGLFTALGNNRHLVTGAYGTSPAQAREDLVYRLFAQRFNSAFGEDPGQYSFTAHAYDAMYMVALGAAYAAGPDVNSPQAITGARIADGLALMTPGEAGTSLNFNLGTEGFASARAAIRDGQVIDVTGASGNLDFDATGEAPSEYELFRVTATGEFETVQLIAPPTE</sequence>
<dbReference type="Proteomes" id="UP000217343">
    <property type="component" value="Chromosome"/>
</dbReference>
<dbReference type="PANTHER" id="PTHR30483">
    <property type="entry name" value="LEUCINE-SPECIFIC-BINDING PROTEIN"/>
    <property type="match status" value="1"/>
</dbReference>
<evidence type="ECO:0000256" key="3">
    <source>
        <dbReference type="SAM" id="SignalP"/>
    </source>
</evidence>
<name>A0A250JP88_9BACT</name>
<dbReference type="RefSeq" id="WP_095957427.1">
    <property type="nucleotide sequence ID" value="NZ_CP022203.1"/>
</dbReference>
<feature type="signal peptide" evidence="3">
    <location>
        <begin position="1"/>
        <end position="23"/>
    </location>
</feature>
<proteinExistence type="inferred from homology"/>
<comment type="similarity">
    <text evidence="1">Belongs to the leucine-binding protein family.</text>
</comment>
<gene>
    <name evidence="5" type="ORF">MYMAC_001264</name>
</gene>
<dbReference type="PROSITE" id="PS51257">
    <property type="entry name" value="PROKAR_LIPOPROTEIN"/>
    <property type="match status" value="1"/>
</dbReference>
<dbReference type="PANTHER" id="PTHR30483:SF6">
    <property type="entry name" value="PERIPLASMIC BINDING PROTEIN OF ABC TRANSPORTER FOR NATURAL AMINO ACIDS"/>
    <property type="match status" value="1"/>
</dbReference>
<dbReference type="OrthoDB" id="7337537at2"/>
<reference evidence="5 6" key="1">
    <citation type="submission" date="2017-06" db="EMBL/GenBank/DDBJ databases">
        <title>Sequencing and comparative analysis of myxobacterial genomes.</title>
        <authorList>
            <person name="Rupp O."/>
            <person name="Goesmann A."/>
            <person name="Sogaard-Andersen L."/>
        </authorList>
    </citation>
    <scope>NUCLEOTIDE SEQUENCE [LARGE SCALE GENOMIC DNA]</scope>
    <source>
        <strain evidence="5 6">DSM 14697</strain>
    </source>
</reference>
<evidence type="ECO:0000313" key="6">
    <source>
        <dbReference type="Proteomes" id="UP000217343"/>
    </source>
</evidence>
<dbReference type="InterPro" id="IPR028082">
    <property type="entry name" value="Peripla_BP_I"/>
</dbReference>
<dbReference type="Gene3D" id="3.40.50.2300">
    <property type="match status" value="2"/>
</dbReference>
<feature type="domain" description="Leucine-binding protein" evidence="4">
    <location>
        <begin position="66"/>
        <end position="391"/>
    </location>
</feature>
<dbReference type="KEGG" id="mmas:MYMAC_001264"/>
<protein>
    <submittedName>
        <fullName evidence="5">ABC transporter substrate-binding protein</fullName>
    </submittedName>
</protein>
<keyword evidence="2 3" id="KW-0732">Signal</keyword>
<accession>A0A250JP88</accession>
<dbReference type="InterPro" id="IPR051010">
    <property type="entry name" value="BCAA_transport"/>
</dbReference>